<dbReference type="EMBL" id="VGLS01000074">
    <property type="protein sequence ID" value="MBM3222945.1"/>
    <property type="molecule type" value="Genomic_DNA"/>
</dbReference>
<dbReference type="InterPro" id="IPR011059">
    <property type="entry name" value="Metal-dep_hydrolase_composite"/>
</dbReference>
<dbReference type="SUPFAM" id="SSF51338">
    <property type="entry name" value="Composite domain of metallo-dependent hydrolases"/>
    <property type="match status" value="1"/>
</dbReference>
<dbReference type="Proteomes" id="UP000712673">
    <property type="component" value="Unassembled WGS sequence"/>
</dbReference>
<dbReference type="InterPro" id="IPR051781">
    <property type="entry name" value="Metallo-dep_Hydrolase"/>
</dbReference>
<dbReference type="Gene3D" id="3.20.20.140">
    <property type="entry name" value="Metal-dependent hydrolases"/>
    <property type="match status" value="1"/>
</dbReference>
<evidence type="ECO:0000259" key="1">
    <source>
        <dbReference type="Pfam" id="PF01979"/>
    </source>
</evidence>
<dbReference type="AlphaFoldDB" id="A0A938B2N1"/>
<evidence type="ECO:0000313" key="3">
    <source>
        <dbReference type="Proteomes" id="UP000712673"/>
    </source>
</evidence>
<dbReference type="PANTHER" id="PTHR43135:SF3">
    <property type="entry name" value="ALPHA-D-RIBOSE 1-METHYLPHOSPHONATE 5-TRIPHOSPHATE DIPHOSPHATASE"/>
    <property type="match status" value="1"/>
</dbReference>
<dbReference type="GO" id="GO:0016810">
    <property type="term" value="F:hydrolase activity, acting on carbon-nitrogen (but not peptide) bonds"/>
    <property type="evidence" value="ECO:0007669"/>
    <property type="project" value="InterPro"/>
</dbReference>
<organism evidence="2 3">
    <name type="scientific">Tectimicrobiota bacterium</name>
    <dbReference type="NCBI Taxonomy" id="2528274"/>
    <lineage>
        <taxon>Bacteria</taxon>
        <taxon>Pseudomonadati</taxon>
        <taxon>Nitrospinota/Tectimicrobiota group</taxon>
        <taxon>Candidatus Tectimicrobiota</taxon>
    </lineage>
</organism>
<dbReference type="SUPFAM" id="SSF51556">
    <property type="entry name" value="Metallo-dependent hydrolases"/>
    <property type="match status" value="1"/>
</dbReference>
<dbReference type="InterPro" id="IPR006680">
    <property type="entry name" value="Amidohydro-rel"/>
</dbReference>
<protein>
    <submittedName>
        <fullName evidence="2">Amidohydrolase family protein</fullName>
    </submittedName>
</protein>
<name>A0A938B2N1_UNCTE</name>
<proteinExistence type="predicted"/>
<dbReference type="CDD" id="cd01299">
    <property type="entry name" value="Met_dep_hydrolase_A"/>
    <property type="match status" value="1"/>
</dbReference>
<dbReference type="PANTHER" id="PTHR43135">
    <property type="entry name" value="ALPHA-D-RIBOSE 1-METHYLPHOSPHONATE 5-TRIPHOSPHATE DIPHOSPHATASE"/>
    <property type="match status" value="1"/>
</dbReference>
<comment type="caution">
    <text evidence="2">The sequence shown here is derived from an EMBL/GenBank/DDBJ whole genome shotgun (WGS) entry which is preliminary data.</text>
</comment>
<sequence>MHVLLGATLIDGTGAAPVADAAVVIQDGRIRAVGPRHAVSWPADAEVTDLTGLTILPGLIDGHDHLAAHGYALTQRWGLHEPLSTAHMRTATVLRQTLETGYTTIRDAAGLDVGFKMAVVEGLIPGPRLHLAVNIISPTGGLGDRVSPSGHDCCVVLDPTLPSGVANGIHEVQQVVRAMVRAGADVIKCATTGGASSRAGHGPKDIAFNKDEMRALVDESHALGRRVMCHALGGAGLRMAIEAGVDSIEHGCYLDEDPELIAMMAERGIFFVPTLTVYVFHRERSAPHVQARGRELYPHHIASIQQALAAGVKIVAGTDAGGHEHNINARELHYLVEAGLTPMQALQSATGWAAECLGLAPELGTITPGKQADIIAVDGNPLHDIKLLQDIERIKLVLKGGTCCVDRRIERPVLA</sequence>
<evidence type="ECO:0000313" key="2">
    <source>
        <dbReference type="EMBL" id="MBM3222945.1"/>
    </source>
</evidence>
<accession>A0A938B2N1</accession>
<gene>
    <name evidence="2" type="ORF">FJZ47_03955</name>
</gene>
<reference evidence="2" key="1">
    <citation type="submission" date="2019-03" db="EMBL/GenBank/DDBJ databases">
        <title>Lake Tanganyika Metagenome-Assembled Genomes (MAGs).</title>
        <authorList>
            <person name="Tran P."/>
        </authorList>
    </citation>
    <scope>NUCLEOTIDE SEQUENCE</scope>
    <source>
        <strain evidence="2">K_DeepCast_65m_m2_066</strain>
    </source>
</reference>
<dbReference type="Gene3D" id="2.30.40.10">
    <property type="entry name" value="Urease, subunit C, domain 1"/>
    <property type="match status" value="1"/>
</dbReference>
<feature type="domain" description="Amidohydrolase-related" evidence="1">
    <location>
        <begin position="54"/>
        <end position="401"/>
    </location>
</feature>
<dbReference type="Pfam" id="PF01979">
    <property type="entry name" value="Amidohydro_1"/>
    <property type="match status" value="1"/>
</dbReference>
<dbReference type="InterPro" id="IPR057744">
    <property type="entry name" value="OTAase-like"/>
</dbReference>
<dbReference type="InterPro" id="IPR032466">
    <property type="entry name" value="Metal_Hydrolase"/>
</dbReference>